<evidence type="ECO:0000313" key="11">
    <source>
        <dbReference type="Proteomes" id="UP000184074"/>
    </source>
</evidence>
<dbReference type="InterPro" id="IPR039420">
    <property type="entry name" value="WalR-like"/>
</dbReference>
<dbReference type="AlphaFoldDB" id="A0A1M5QIV6"/>
<dbReference type="FunFam" id="1.10.10.10:FF:000005">
    <property type="entry name" value="Two-component system response regulator"/>
    <property type="match status" value="1"/>
</dbReference>
<keyword evidence="4 7" id="KW-0238">DNA-binding</keyword>
<evidence type="ECO:0000313" key="10">
    <source>
        <dbReference type="EMBL" id="SHH13858.1"/>
    </source>
</evidence>
<organism evidence="10 11">
    <name type="scientific">Cognatiyoonia sediminum</name>
    <dbReference type="NCBI Taxonomy" id="1508389"/>
    <lineage>
        <taxon>Bacteria</taxon>
        <taxon>Pseudomonadati</taxon>
        <taxon>Pseudomonadota</taxon>
        <taxon>Alphaproteobacteria</taxon>
        <taxon>Rhodobacterales</taxon>
        <taxon>Paracoccaceae</taxon>
        <taxon>Cognatiyoonia</taxon>
    </lineage>
</organism>
<dbReference type="SMART" id="SM00448">
    <property type="entry name" value="REC"/>
    <property type="match status" value="1"/>
</dbReference>
<evidence type="ECO:0000259" key="9">
    <source>
        <dbReference type="PROSITE" id="PS51755"/>
    </source>
</evidence>
<evidence type="ECO:0000256" key="2">
    <source>
        <dbReference type="ARBA" id="ARBA00023012"/>
    </source>
</evidence>
<dbReference type="SMART" id="SM00862">
    <property type="entry name" value="Trans_reg_C"/>
    <property type="match status" value="1"/>
</dbReference>
<name>A0A1M5QIV6_9RHOB</name>
<keyword evidence="1 6" id="KW-0597">Phosphoprotein</keyword>
<evidence type="ECO:0000256" key="4">
    <source>
        <dbReference type="ARBA" id="ARBA00023125"/>
    </source>
</evidence>
<dbReference type="Gene3D" id="6.10.250.690">
    <property type="match status" value="1"/>
</dbReference>
<dbReference type="Pfam" id="PF00486">
    <property type="entry name" value="Trans_reg_C"/>
    <property type="match status" value="1"/>
</dbReference>
<dbReference type="InterPro" id="IPR016032">
    <property type="entry name" value="Sig_transdc_resp-reg_C-effctor"/>
</dbReference>
<evidence type="ECO:0000256" key="6">
    <source>
        <dbReference type="PROSITE-ProRule" id="PRU00169"/>
    </source>
</evidence>
<evidence type="ECO:0000259" key="8">
    <source>
        <dbReference type="PROSITE" id="PS50110"/>
    </source>
</evidence>
<feature type="domain" description="Response regulatory" evidence="8">
    <location>
        <begin position="19"/>
        <end position="133"/>
    </location>
</feature>
<proteinExistence type="predicted"/>
<accession>A0A1M5QIV6</accession>
<dbReference type="GO" id="GO:0000156">
    <property type="term" value="F:phosphorelay response regulator activity"/>
    <property type="evidence" value="ECO:0007669"/>
    <property type="project" value="TreeGrafter"/>
</dbReference>
<gene>
    <name evidence="10" type="ORF">SAMN05444003_2140</name>
</gene>
<dbReference type="GO" id="GO:0000976">
    <property type="term" value="F:transcription cis-regulatory region binding"/>
    <property type="evidence" value="ECO:0007669"/>
    <property type="project" value="TreeGrafter"/>
</dbReference>
<dbReference type="InterPro" id="IPR001867">
    <property type="entry name" value="OmpR/PhoB-type_DNA-bd"/>
</dbReference>
<keyword evidence="11" id="KW-1185">Reference proteome</keyword>
<dbReference type="InterPro" id="IPR001789">
    <property type="entry name" value="Sig_transdc_resp-reg_receiver"/>
</dbReference>
<dbReference type="GO" id="GO:0005829">
    <property type="term" value="C:cytosol"/>
    <property type="evidence" value="ECO:0007669"/>
    <property type="project" value="TreeGrafter"/>
</dbReference>
<evidence type="ECO:0000256" key="3">
    <source>
        <dbReference type="ARBA" id="ARBA00023015"/>
    </source>
</evidence>
<dbReference type="CDD" id="cd19935">
    <property type="entry name" value="REC_OmpR_CusR-like"/>
    <property type="match status" value="1"/>
</dbReference>
<keyword evidence="2" id="KW-0902">Two-component regulatory system</keyword>
<dbReference type="CDD" id="cd00383">
    <property type="entry name" value="trans_reg_C"/>
    <property type="match status" value="1"/>
</dbReference>
<dbReference type="GO" id="GO:0032993">
    <property type="term" value="C:protein-DNA complex"/>
    <property type="evidence" value="ECO:0007669"/>
    <property type="project" value="TreeGrafter"/>
</dbReference>
<protein>
    <submittedName>
        <fullName evidence="10">DNA-binding response regulator, OmpR family, contains REC and winged-helix (WHTH) domain</fullName>
    </submittedName>
</protein>
<dbReference type="Gene3D" id="1.10.10.10">
    <property type="entry name" value="Winged helix-like DNA-binding domain superfamily/Winged helix DNA-binding domain"/>
    <property type="match status" value="1"/>
</dbReference>
<dbReference type="EMBL" id="FQXB01000003">
    <property type="protein sequence ID" value="SHH13858.1"/>
    <property type="molecule type" value="Genomic_DNA"/>
</dbReference>
<feature type="modified residue" description="4-aspartylphosphate" evidence="6">
    <location>
        <position position="68"/>
    </location>
</feature>
<dbReference type="STRING" id="1508389.SAMN05444003_2140"/>
<keyword evidence="5" id="KW-0804">Transcription</keyword>
<evidence type="ECO:0000256" key="1">
    <source>
        <dbReference type="ARBA" id="ARBA00022553"/>
    </source>
</evidence>
<evidence type="ECO:0000256" key="5">
    <source>
        <dbReference type="ARBA" id="ARBA00023163"/>
    </source>
</evidence>
<dbReference type="Proteomes" id="UP000184074">
    <property type="component" value="Unassembled WGS sequence"/>
</dbReference>
<dbReference type="PROSITE" id="PS50110">
    <property type="entry name" value="RESPONSE_REGULATORY"/>
    <property type="match status" value="1"/>
</dbReference>
<dbReference type="SUPFAM" id="SSF52172">
    <property type="entry name" value="CheY-like"/>
    <property type="match status" value="1"/>
</dbReference>
<feature type="DNA-binding region" description="OmpR/PhoB-type" evidence="7">
    <location>
        <begin position="144"/>
        <end position="242"/>
    </location>
</feature>
<dbReference type="PROSITE" id="PS51755">
    <property type="entry name" value="OMPR_PHOB"/>
    <property type="match status" value="1"/>
</dbReference>
<dbReference type="PANTHER" id="PTHR48111">
    <property type="entry name" value="REGULATOR OF RPOS"/>
    <property type="match status" value="1"/>
</dbReference>
<keyword evidence="3" id="KW-0805">Transcription regulation</keyword>
<sequence length="244" mass="27120">MQKLRWPFGVTSTNSLSMKILLLEDDKEIGEWVRDGLSRAGHVVDWHENGRDALVAATTQEFDLLILDRMTPELDGLSVLKAVRATKNMTPAIFLTALGDVDDRVEGLQAGADDYLPKPFAFTELEARVSALGRRNSGGDTGEVTALTAGDISLDLLKQRCTRRGEVIDLNAKEFRLLEAFVRSNGRVLTRNMLLEKVWDMNFDPTTSVVETHISRLRGKIEKPFGDSVIKTRRGAGYVFEPTG</sequence>
<dbReference type="InterPro" id="IPR036388">
    <property type="entry name" value="WH-like_DNA-bd_sf"/>
</dbReference>
<feature type="domain" description="OmpR/PhoB-type" evidence="9">
    <location>
        <begin position="144"/>
        <end position="242"/>
    </location>
</feature>
<dbReference type="GO" id="GO:0006355">
    <property type="term" value="P:regulation of DNA-templated transcription"/>
    <property type="evidence" value="ECO:0007669"/>
    <property type="project" value="InterPro"/>
</dbReference>
<dbReference type="InterPro" id="IPR011006">
    <property type="entry name" value="CheY-like_superfamily"/>
</dbReference>
<dbReference type="SUPFAM" id="SSF46894">
    <property type="entry name" value="C-terminal effector domain of the bipartite response regulators"/>
    <property type="match status" value="1"/>
</dbReference>
<reference evidence="10 11" key="1">
    <citation type="submission" date="2016-11" db="EMBL/GenBank/DDBJ databases">
        <authorList>
            <person name="Jaros S."/>
            <person name="Januszkiewicz K."/>
            <person name="Wedrychowicz H."/>
        </authorList>
    </citation>
    <scope>NUCLEOTIDE SEQUENCE [LARGE SCALE GENOMIC DNA]</scope>
    <source>
        <strain evidence="10 11">DSM 28715</strain>
    </source>
</reference>
<evidence type="ECO:0000256" key="7">
    <source>
        <dbReference type="PROSITE-ProRule" id="PRU01091"/>
    </source>
</evidence>
<dbReference type="Pfam" id="PF00072">
    <property type="entry name" value="Response_reg"/>
    <property type="match status" value="1"/>
</dbReference>
<dbReference type="Gene3D" id="3.40.50.2300">
    <property type="match status" value="1"/>
</dbReference>
<dbReference type="PANTHER" id="PTHR48111:SF76">
    <property type="entry name" value="TWO-COMPONENT RESPONSE REGULATOR"/>
    <property type="match status" value="1"/>
</dbReference>